<dbReference type="EMBL" id="ATLV01025133">
    <property type="status" value="NOT_ANNOTATED_CDS"/>
    <property type="molecule type" value="Genomic_DNA"/>
</dbReference>
<dbReference type="CDD" id="cd18033">
    <property type="entry name" value="DEXDc_FANCM"/>
    <property type="match status" value="1"/>
</dbReference>
<evidence type="ECO:0000313" key="12">
    <source>
        <dbReference type="EnsemblMetazoa" id="ASIC020363-PA"/>
    </source>
</evidence>
<dbReference type="GO" id="GO:0036297">
    <property type="term" value="P:interstrand cross-link repair"/>
    <property type="evidence" value="ECO:0007669"/>
    <property type="project" value="TreeGrafter"/>
</dbReference>
<reference evidence="11 13" key="1">
    <citation type="journal article" date="2014" name="BMC Genomics">
        <title>Genome sequence of Anopheles sinensis provides insight into genetics basis of mosquito competence for malaria parasites.</title>
        <authorList>
            <person name="Zhou D."/>
            <person name="Zhang D."/>
            <person name="Ding G."/>
            <person name="Shi L."/>
            <person name="Hou Q."/>
            <person name="Ye Y."/>
            <person name="Xu Y."/>
            <person name="Zhou H."/>
            <person name="Xiong C."/>
            <person name="Li S."/>
            <person name="Yu J."/>
            <person name="Hong S."/>
            <person name="Yu X."/>
            <person name="Zou P."/>
            <person name="Chen C."/>
            <person name="Chang X."/>
            <person name="Wang W."/>
            <person name="Lv Y."/>
            <person name="Sun Y."/>
            <person name="Ma L."/>
            <person name="Shen B."/>
            <person name="Zhu C."/>
        </authorList>
    </citation>
    <scope>NUCLEOTIDE SEQUENCE [LARGE SCALE GENOMIC DNA]</scope>
</reference>
<dbReference type="GO" id="GO:0009378">
    <property type="term" value="F:four-way junction helicase activity"/>
    <property type="evidence" value="ECO:0007669"/>
    <property type="project" value="TreeGrafter"/>
</dbReference>
<evidence type="ECO:0000256" key="2">
    <source>
        <dbReference type="ARBA" id="ARBA00009889"/>
    </source>
</evidence>
<feature type="compositionally biased region" description="Polar residues" evidence="8">
    <location>
        <begin position="1236"/>
        <end position="1246"/>
    </location>
</feature>
<dbReference type="VEuPathDB" id="VectorBase:ASIC020363"/>
<dbReference type="GO" id="GO:0005524">
    <property type="term" value="F:ATP binding"/>
    <property type="evidence" value="ECO:0007669"/>
    <property type="project" value="UniProtKB-KW"/>
</dbReference>
<feature type="compositionally biased region" description="Low complexity" evidence="8">
    <location>
        <begin position="640"/>
        <end position="651"/>
    </location>
</feature>
<dbReference type="VEuPathDB" id="VectorBase:ASIS000061"/>
<dbReference type="InterPro" id="IPR027417">
    <property type="entry name" value="P-loop_NTPase"/>
</dbReference>
<dbReference type="EnsemblMetazoa" id="ASIC020363-RA">
    <property type="protein sequence ID" value="ASIC020363-PA"/>
    <property type="gene ID" value="ASIC020363"/>
</dbReference>
<feature type="compositionally biased region" description="Polar residues" evidence="8">
    <location>
        <begin position="1084"/>
        <end position="1097"/>
    </location>
</feature>
<feature type="region of interest" description="Disordered" evidence="8">
    <location>
        <begin position="1082"/>
        <end position="1107"/>
    </location>
</feature>
<dbReference type="InterPro" id="IPR001650">
    <property type="entry name" value="Helicase_C-like"/>
</dbReference>
<dbReference type="Gene3D" id="3.40.50.300">
    <property type="entry name" value="P-loop containing nucleotide triphosphate hydrolases"/>
    <property type="match status" value="2"/>
</dbReference>
<organism evidence="11">
    <name type="scientific">Anopheles sinensis</name>
    <name type="common">Mosquito</name>
    <dbReference type="NCBI Taxonomy" id="74873"/>
    <lineage>
        <taxon>Eukaryota</taxon>
        <taxon>Metazoa</taxon>
        <taxon>Ecdysozoa</taxon>
        <taxon>Arthropoda</taxon>
        <taxon>Hexapoda</taxon>
        <taxon>Insecta</taxon>
        <taxon>Pterygota</taxon>
        <taxon>Neoptera</taxon>
        <taxon>Endopterygota</taxon>
        <taxon>Diptera</taxon>
        <taxon>Nematocera</taxon>
        <taxon>Culicoidea</taxon>
        <taxon>Culicidae</taxon>
        <taxon>Anophelinae</taxon>
        <taxon>Anopheles</taxon>
    </lineage>
</organism>
<dbReference type="SUPFAM" id="SSF52540">
    <property type="entry name" value="P-loop containing nucleoside triphosphate hydrolases"/>
    <property type="match status" value="1"/>
</dbReference>
<dbReference type="InterPro" id="IPR044749">
    <property type="entry name" value="FANCM_DEXDc"/>
</dbReference>
<dbReference type="GO" id="GO:0043138">
    <property type="term" value="F:3'-5' DNA helicase activity"/>
    <property type="evidence" value="ECO:0007669"/>
    <property type="project" value="InterPro"/>
</dbReference>
<keyword evidence="6" id="KW-0067">ATP-binding</keyword>
<evidence type="ECO:0000256" key="3">
    <source>
        <dbReference type="ARBA" id="ARBA00022741"/>
    </source>
</evidence>
<dbReference type="Pfam" id="PF00270">
    <property type="entry name" value="DEAD"/>
    <property type="match status" value="1"/>
</dbReference>
<evidence type="ECO:0000256" key="1">
    <source>
        <dbReference type="ARBA" id="ARBA00004123"/>
    </source>
</evidence>
<comment type="similarity">
    <text evidence="2">Belongs to the DEAD box helicase family. DEAH subfamily. FANCM sub-subfamily.</text>
</comment>
<dbReference type="InterPro" id="IPR014001">
    <property type="entry name" value="Helicase_ATP-bd"/>
</dbReference>
<evidence type="ECO:0000256" key="6">
    <source>
        <dbReference type="ARBA" id="ARBA00022840"/>
    </source>
</evidence>
<dbReference type="PANTHER" id="PTHR14025">
    <property type="entry name" value="FANCONI ANEMIA GROUP M FANCM FAMILY MEMBER"/>
    <property type="match status" value="1"/>
</dbReference>
<evidence type="ECO:0000313" key="11">
    <source>
        <dbReference type="EMBL" id="KFB52249.1"/>
    </source>
</evidence>
<dbReference type="Gene3D" id="1.20.1320.20">
    <property type="entry name" value="hef helicase domain"/>
    <property type="match status" value="1"/>
</dbReference>
<dbReference type="SMART" id="SM00490">
    <property type="entry name" value="HELICc"/>
    <property type="match status" value="1"/>
</dbReference>
<dbReference type="FunFam" id="3.40.50.300:FF:000861">
    <property type="entry name" value="Fanconi anemia, complementation group M"/>
    <property type="match status" value="1"/>
</dbReference>
<feature type="domain" description="Helicase C-terminal" evidence="10">
    <location>
        <begin position="453"/>
        <end position="613"/>
    </location>
</feature>
<keyword evidence="3" id="KW-0547">Nucleotide-binding</keyword>
<feature type="compositionally biased region" description="Polar residues" evidence="8">
    <location>
        <begin position="676"/>
        <end position="687"/>
    </location>
</feature>
<name>A0A084WPV5_ANOSI</name>
<evidence type="ECO:0000256" key="5">
    <source>
        <dbReference type="ARBA" id="ARBA00022806"/>
    </source>
</evidence>
<evidence type="ECO:0000259" key="10">
    <source>
        <dbReference type="PROSITE" id="PS51194"/>
    </source>
</evidence>
<dbReference type="GO" id="GO:0005634">
    <property type="term" value="C:nucleus"/>
    <property type="evidence" value="ECO:0007669"/>
    <property type="project" value="UniProtKB-SubCell"/>
</dbReference>
<dbReference type="OrthoDB" id="6513042at2759"/>
<feature type="region of interest" description="Disordered" evidence="8">
    <location>
        <begin position="1433"/>
        <end position="1483"/>
    </location>
</feature>
<dbReference type="PROSITE" id="PS51194">
    <property type="entry name" value="HELICASE_CTER"/>
    <property type="match status" value="1"/>
</dbReference>
<evidence type="ECO:0000256" key="4">
    <source>
        <dbReference type="ARBA" id="ARBA00022801"/>
    </source>
</evidence>
<feature type="region of interest" description="Disordered" evidence="8">
    <location>
        <begin position="811"/>
        <end position="834"/>
    </location>
</feature>
<evidence type="ECO:0000256" key="7">
    <source>
        <dbReference type="ARBA" id="ARBA00023242"/>
    </source>
</evidence>
<evidence type="ECO:0000259" key="9">
    <source>
        <dbReference type="PROSITE" id="PS51192"/>
    </source>
</evidence>
<dbReference type="PANTHER" id="PTHR14025:SF20">
    <property type="entry name" value="FANCONI ANEMIA GROUP M PROTEIN"/>
    <property type="match status" value="1"/>
</dbReference>
<proteinExistence type="inferred from homology"/>
<feature type="region of interest" description="Disordered" evidence="8">
    <location>
        <begin position="897"/>
        <end position="916"/>
    </location>
</feature>
<feature type="region of interest" description="Disordered" evidence="8">
    <location>
        <begin position="1318"/>
        <end position="1339"/>
    </location>
</feature>
<dbReference type="InterPro" id="IPR011545">
    <property type="entry name" value="DEAD/DEAH_box_helicase_dom"/>
</dbReference>
<keyword evidence="4" id="KW-0378">Hydrolase</keyword>
<dbReference type="PROSITE" id="PS51192">
    <property type="entry name" value="HELICASE_ATP_BIND_1"/>
    <property type="match status" value="1"/>
</dbReference>
<protein>
    <recommendedName>
        <fullName evidence="14">Fanconi anemia group M protein</fullName>
    </recommendedName>
</protein>
<dbReference type="GO" id="GO:0016787">
    <property type="term" value="F:hydrolase activity"/>
    <property type="evidence" value="ECO:0007669"/>
    <property type="project" value="UniProtKB-KW"/>
</dbReference>
<sequence>MEGDLSRDASLDAANNTRDVSDVLGASSYSLRDISTDSFAKEEDANLLDESVLALLDKPYSQLHDRLHLRKQEQYDGFDNSTGSSWIYPTNYPVRQYQYTITKAALFKNTLVVLPTGLGKTFIAAVVMYNIYRWYPTGKVIFMAPTRPLVNQQIEACYRIMGIPKEDTAEITGKQQRKNRAGLWQSKRVFYVTPQVVQADLCAPEQAFPVEQVRLIVIDEAHKAKGRYAYTEVVRMIAARNKHFRVLALSATPGRTLEDVAEVIQNLLISHIEVRWDNSIDVSPYTFRKSIRTIVIPLGATIRAVREQLLQLVDPYVRRLLDANVLSCGSPASMTRGMLIMEQKRFRENSLLQRHPNHSIVNGDFGVCVSMYHALDLLVRHGVRALLNFFADSGGGDGATEKYFVAKDRAIKEFLEQLRERFGEARHKTDAQGDVPATGDDDVDYGHPKYRILEKQLATHFTEHPESRAIVFCEFRDSVAMIHRLLSQRSPLIRPKCIVGQGGTSGIRAVTQKEQIAAMQQFRAGICNTLIATCVAEEGIDVGEVDLIVCFDITKNPTRFVQRIGRTGRQRVGRVLMLVTEGEEHETLKRVQASKDRTNQQLAKSKDIMRILYRHSPRLVPGEFEPKCVEMFINIAATAGGEGEGANAPSGSGKGRAKRKVTAGEPDADGKRRKVSTATSTGSSPPKGTQDVRRFFQRANTGRVPAGGDLDASERDIFSVAGSPAGGSPEKLPQRTTEKPVIDLCTRPGKSDQQLAIDRMLQNLVRHYEQLRRQKFIHRQQLLNVPTVAQILQRRSLAIVRSELARQLLQPTQDGTMVSQPAGKQDDPFDLQPLRPIPESIRLQRAARNEAPCSSPSDSPQISPTPRKDESILNIFDSTLNFSNFAETSCVAIQRGTDTEPAPATGNRKRTPPVDSPLLRAFNRSVQKRQLEENQPREVGLTNTECGNPVGVATVGEPETPPQVQRMPSRRWLNVETVKKTIPSDSPLLRAFNRSVQKRNNSDGFQDMAESELKRKMVLEYFHLRSLDDIFSDDAEEQSDRTVEDPSVPLNEGHDSEQPVTTEVVGGSNLLLVNTAGKEAAIRNVSSEPGTSRQSATPEADKENKGKCKNFNLGSAALVFADSDDDLFGEMELSPVHRTAVQQSPISRSILGETQQKEPAEHGSQFCSAVEKSPSLFARVKRSVSTNSRLAPTKLNFQRLRIGEPREQPNDGAELSRQLTPHEPLSLSPFFNTCQSSIRPSSTGLPSQPVKGPSQDLDTSVMIGHRPKRGLHLHNALDSEGEEDGVHPLPNDIPVTMVEPDFPDAGSEDDDIFESCKSGPSYGRTDRKPNTMAQAGQKKPETSVLQIAAQSNKQQQKRRHVARAFLHTQAEVSGSEEEDENDPEAWHEEMASFIEAGGSQSSEADATCVDMRAVYLQSVRSPAVARGRYKIPTTRADAGPPRFLPTRSNHPFRPNTVGSADDDLSDYAPETQEALESSFITDDVEVDSELSELEQAEMALRERRRDKKRAREKEDDAEAGGAKRRRRIIVLSDSE</sequence>
<dbReference type="InterPro" id="IPR039686">
    <property type="entry name" value="FANCM/Mph1-like_ID"/>
</dbReference>
<dbReference type="Pfam" id="PF00271">
    <property type="entry name" value="Helicase_C"/>
    <property type="match status" value="1"/>
</dbReference>
<dbReference type="GO" id="GO:0045003">
    <property type="term" value="P:double-strand break repair via synthesis-dependent strand annealing"/>
    <property type="evidence" value="ECO:0007669"/>
    <property type="project" value="TreeGrafter"/>
</dbReference>
<reference evidence="12" key="2">
    <citation type="submission" date="2020-05" db="UniProtKB">
        <authorList>
            <consortium name="EnsemblMetazoa"/>
        </authorList>
    </citation>
    <scope>IDENTIFICATION</scope>
</reference>
<feature type="region of interest" description="Disordered" evidence="8">
    <location>
        <begin position="846"/>
        <end position="868"/>
    </location>
</feature>
<feature type="compositionally biased region" description="Polar residues" evidence="8">
    <location>
        <begin position="852"/>
        <end position="864"/>
    </location>
</feature>
<dbReference type="STRING" id="74873.A0A084WPV5"/>
<dbReference type="SMART" id="SM00487">
    <property type="entry name" value="DEXDc"/>
    <property type="match status" value="1"/>
</dbReference>
<feature type="region of interest" description="Disordered" evidence="8">
    <location>
        <begin position="640"/>
        <end position="692"/>
    </location>
</feature>
<keyword evidence="13" id="KW-1185">Reference proteome</keyword>
<feature type="region of interest" description="Disordered" evidence="8">
    <location>
        <begin position="1035"/>
        <end position="1063"/>
    </location>
</feature>
<keyword evidence="5" id="KW-0347">Helicase</keyword>
<dbReference type="EMBL" id="KE525369">
    <property type="protein sequence ID" value="KFB52249.1"/>
    <property type="molecule type" value="Genomic_DNA"/>
</dbReference>
<feature type="domain" description="Helicase ATP-binding" evidence="9">
    <location>
        <begin position="101"/>
        <end position="271"/>
    </location>
</feature>
<dbReference type="CDD" id="cd12091">
    <property type="entry name" value="FANCM_ID"/>
    <property type="match status" value="1"/>
</dbReference>
<feature type="region of interest" description="Disordered" evidence="8">
    <location>
        <begin position="1499"/>
        <end position="1535"/>
    </location>
</feature>
<evidence type="ECO:0000256" key="8">
    <source>
        <dbReference type="SAM" id="MobiDB-lite"/>
    </source>
</evidence>
<feature type="compositionally biased region" description="Basic and acidic residues" evidence="8">
    <location>
        <begin position="1499"/>
        <end position="1514"/>
    </location>
</feature>
<keyword evidence="7" id="KW-0539">Nucleus</keyword>
<feature type="region of interest" description="Disordered" evidence="8">
    <location>
        <begin position="1236"/>
        <end position="1256"/>
    </location>
</feature>
<evidence type="ECO:0000313" key="13">
    <source>
        <dbReference type="Proteomes" id="UP000030765"/>
    </source>
</evidence>
<gene>
    <name evidence="11" type="ORF">ZHAS_00020363</name>
</gene>
<comment type="subcellular location">
    <subcellularLocation>
        <location evidence="1">Nucleus</location>
    </subcellularLocation>
</comment>
<evidence type="ECO:0008006" key="14">
    <source>
        <dbReference type="Google" id="ProtNLM"/>
    </source>
</evidence>
<accession>A0A084WPV5</accession>
<dbReference type="Proteomes" id="UP000030765">
    <property type="component" value="Unassembled WGS sequence"/>
</dbReference>
<dbReference type="GO" id="GO:0000400">
    <property type="term" value="F:four-way junction DNA binding"/>
    <property type="evidence" value="ECO:0007669"/>
    <property type="project" value="TreeGrafter"/>
</dbReference>